<keyword evidence="11 13" id="KW-1133">Transmembrane helix</keyword>
<keyword evidence="4" id="KW-0597">Phosphoprotein</keyword>
<dbReference type="OrthoDB" id="6500128at2759"/>
<dbReference type="Proteomes" id="UP000799777">
    <property type="component" value="Unassembled WGS sequence"/>
</dbReference>
<name>A0A9P4GXJ8_9PLEO</name>
<feature type="domain" description="ABC transmembrane type-1" evidence="15">
    <location>
        <begin position="301"/>
        <end position="534"/>
    </location>
</feature>
<dbReference type="InterPro" id="IPR036640">
    <property type="entry name" value="ABC1_TM_sf"/>
</dbReference>
<dbReference type="Gene3D" id="1.20.1560.10">
    <property type="entry name" value="ABC transporter type 1, transmembrane domain"/>
    <property type="match status" value="2"/>
</dbReference>
<dbReference type="PANTHER" id="PTHR24223:SF443">
    <property type="entry name" value="MULTIDRUG-RESISTANCE LIKE PROTEIN 1, ISOFORM I"/>
    <property type="match status" value="1"/>
</dbReference>
<feature type="transmembrane region" description="Helical" evidence="13">
    <location>
        <begin position="478"/>
        <end position="497"/>
    </location>
</feature>
<proteinExistence type="inferred from homology"/>
<dbReference type="PROSITE" id="PS50893">
    <property type="entry name" value="ABC_TRANSPORTER_2"/>
    <property type="match status" value="2"/>
</dbReference>
<feature type="transmembrane region" description="Helical" evidence="13">
    <location>
        <begin position="920"/>
        <end position="941"/>
    </location>
</feature>
<feature type="domain" description="ABC transmembrane type-1" evidence="15">
    <location>
        <begin position="922"/>
        <end position="1204"/>
    </location>
</feature>
<keyword evidence="12 13" id="KW-0472">Membrane</keyword>
<gene>
    <name evidence="16" type="ORF">EK21DRAFT_105395</name>
</gene>
<dbReference type="CDD" id="cd03250">
    <property type="entry name" value="ABCC_MRP_domain1"/>
    <property type="match status" value="1"/>
</dbReference>
<dbReference type="Pfam" id="PF00664">
    <property type="entry name" value="ABC_membrane"/>
    <property type="match status" value="2"/>
</dbReference>
<dbReference type="PANTHER" id="PTHR24223">
    <property type="entry name" value="ATP-BINDING CASSETTE SUB-FAMILY C"/>
    <property type="match status" value="1"/>
</dbReference>
<comment type="similarity">
    <text evidence="2">Belongs to the ABC transporter superfamily. ABCC family. Conjugate transporter (TC 3.A.1.208) subfamily.</text>
</comment>
<keyword evidence="17" id="KW-1185">Reference proteome</keyword>
<evidence type="ECO:0000256" key="7">
    <source>
        <dbReference type="ARBA" id="ARBA00022737"/>
    </source>
</evidence>
<evidence type="ECO:0000259" key="14">
    <source>
        <dbReference type="PROSITE" id="PS50893"/>
    </source>
</evidence>
<keyword evidence="3" id="KW-0813">Transport</keyword>
<feature type="transmembrane region" description="Helical" evidence="13">
    <location>
        <begin position="1049"/>
        <end position="1075"/>
    </location>
</feature>
<dbReference type="SUPFAM" id="SSF90123">
    <property type="entry name" value="ABC transporter transmembrane region"/>
    <property type="match status" value="2"/>
</dbReference>
<feature type="transmembrane region" description="Helical" evidence="13">
    <location>
        <begin position="114"/>
        <end position="134"/>
    </location>
</feature>
<comment type="subcellular location">
    <subcellularLocation>
        <location evidence="1">Vacuole membrane</location>
        <topology evidence="1">Multi-pass membrane protein</topology>
    </subcellularLocation>
</comment>
<evidence type="ECO:0000313" key="16">
    <source>
        <dbReference type="EMBL" id="KAF2023302.1"/>
    </source>
</evidence>
<dbReference type="GO" id="GO:0140359">
    <property type="term" value="F:ABC-type transporter activity"/>
    <property type="evidence" value="ECO:0007669"/>
    <property type="project" value="InterPro"/>
</dbReference>
<dbReference type="InterPro" id="IPR056227">
    <property type="entry name" value="TMD0_ABC"/>
</dbReference>
<evidence type="ECO:0000256" key="2">
    <source>
        <dbReference type="ARBA" id="ARBA00009726"/>
    </source>
</evidence>
<dbReference type="GO" id="GO:0000329">
    <property type="term" value="C:fungal-type vacuole membrane"/>
    <property type="evidence" value="ECO:0007669"/>
    <property type="project" value="UniProtKB-ARBA"/>
</dbReference>
<reference evidence="16" key="1">
    <citation type="journal article" date="2020" name="Stud. Mycol.">
        <title>101 Dothideomycetes genomes: a test case for predicting lifestyles and emergence of pathogens.</title>
        <authorList>
            <person name="Haridas S."/>
            <person name="Albert R."/>
            <person name="Binder M."/>
            <person name="Bloem J."/>
            <person name="Labutti K."/>
            <person name="Salamov A."/>
            <person name="Andreopoulos B."/>
            <person name="Baker S."/>
            <person name="Barry K."/>
            <person name="Bills G."/>
            <person name="Bluhm B."/>
            <person name="Cannon C."/>
            <person name="Castanera R."/>
            <person name="Culley D."/>
            <person name="Daum C."/>
            <person name="Ezra D."/>
            <person name="Gonzalez J."/>
            <person name="Henrissat B."/>
            <person name="Kuo A."/>
            <person name="Liang C."/>
            <person name="Lipzen A."/>
            <person name="Lutzoni F."/>
            <person name="Magnuson J."/>
            <person name="Mondo S."/>
            <person name="Nolan M."/>
            <person name="Ohm R."/>
            <person name="Pangilinan J."/>
            <person name="Park H.-J."/>
            <person name="Ramirez L."/>
            <person name="Alfaro M."/>
            <person name="Sun H."/>
            <person name="Tritt A."/>
            <person name="Yoshinaga Y."/>
            <person name="Zwiers L.-H."/>
            <person name="Turgeon B."/>
            <person name="Goodwin S."/>
            <person name="Spatafora J."/>
            <person name="Crous P."/>
            <person name="Grigoriev I."/>
        </authorList>
    </citation>
    <scope>NUCLEOTIDE SEQUENCE</scope>
    <source>
        <strain evidence="16">CBS 110217</strain>
    </source>
</reference>
<dbReference type="PROSITE" id="PS50929">
    <property type="entry name" value="ABC_TM1F"/>
    <property type="match status" value="2"/>
</dbReference>
<evidence type="ECO:0000313" key="17">
    <source>
        <dbReference type="Proteomes" id="UP000799777"/>
    </source>
</evidence>
<feature type="domain" description="ABC transporter" evidence="14">
    <location>
        <begin position="570"/>
        <end position="795"/>
    </location>
</feature>
<feature type="domain" description="ABC transporter" evidence="14">
    <location>
        <begin position="1242"/>
        <end position="1477"/>
    </location>
</feature>
<dbReference type="FunFam" id="3.40.50.300:FF:000450">
    <property type="entry name" value="ABC transporter C family member 2"/>
    <property type="match status" value="1"/>
</dbReference>
<dbReference type="EMBL" id="ML978361">
    <property type="protein sequence ID" value="KAF2023302.1"/>
    <property type="molecule type" value="Genomic_DNA"/>
</dbReference>
<dbReference type="GO" id="GO:0016887">
    <property type="term" value="F:ATP hydrolysis activity"/>
    <property type="evidence" value="ECO:0007669"/>
    <property type="project" value="InterPro"/>
</dbReference>
<evidence type="ECO:0000256" key="8">
    <source>
        <dbReference type="ARBA" id="ARBA00022741"/>
    </source>
</evidence>
<evidence type="ECO:0000256" key="10">
    <source>
        <dbReference type="ARBA" id="ARBA00022967"/>
    </source>
</evidence>
<dbReference type="InterPro" id="IPR050173">
    <property type="entry name" value="ABC_transporter_C-like"/>
</dbReference>
<sequence length="1487" mass="164471">MLAQHSYLDTSNVDRHPFCGDGEGWGPISPMYLDFTPCFVDTWVVVVAAFGLLGCAGALWYLCLKSPSHSVRYDRRISNKMFGTNIFRVSRSLLEHSLSRPQSKQRSKLHTRKIYGLQISASGPTIILVFWSLFLVTYAVKLHSLITRKIYREHAAYFGIFCASFGLAILEFVLEWLGGKPVCEDAVLGANIECLYEHANICSILTFSWITQIMERGNKITLAQDDLPNLSMRDTTKDTTKVLGEAWKNEVKKKHPSLWQALFNSFGGLYARGAAFKALLRRLIRFVGSHRTESPPSVAQGAVIAIAMFAYHQYCLITGMRIKSSLTASIYCKSTRLSKEGLTSKSTGDLVNYMAIDTERIQRLAEYGQLVWSVPFQIVLCIVSLYQLLGRCSLVGIATMMVTMPVNRSLAQSMATLQKEQMQMKDTRTNLIAEILSNMKSIKIYSWTTAFKSRLNFIRAQELKTIRKIGAINTVSAFVWYNIPFFVACSSFSIFVLTQHRPLTTERVFAALTLFNLLTVPLAAMPIVVTAVVDANISVARIISHWTADEVQDDAVTCEEATDATGEELVCIRDASFAWDKKHERRMLHNINISAKRGELVCVVGRVGAGKSSLLQAVLGDLWKISGEVIVRGKTAYVSQSSWVMNTSVRANIVFGHHWDPQFYKLTIKACALSDDFAFLPDGDQTEVGERGVSLSGGQKARISLARAVYSRAGVYLLDDCLSAVDQHVGRHLIDNVLGPRGLLANKTRILATNSIPVLMEASSIVFLRKGSITERGSYNQLMTIDGDMANMIKASMHGNQRRANTTHTANHVTNDQGSNVRYSRLDSFGYNEGQLKAVTAKGSAAQQVLTGNNDKTAGKHSSNNHSLVRATSFEGFHGRHSEEESNEGKMRQLEESPKQGKVDWSVYGEYARSSNLAALSIYLLLLLGGQITSVGANLWVKSWSAANELYGRNPFVGKYIGIYFAFGIGSAALLLGQVLILWIFCSVEASRKLHERMASALFHSPMSFFETTPSGRVLNRFSNDIYSVDALLALNIDGVFENSFRAGFILIIISSSTPMFMTLVFPLGALYLYIQRYYLRTSRELKRLDSVSRSPIYAHFHESLSGMSTIRAYRQQKRFEQENECRMDANHKAYLPSFSATRWLAIRLECTGSVIVLAAAVFAIISVANHSSLSAGMVGLTISYALQAAQSLSYAVQGMAEVEVNMVSVERVLEYANLPSEAPEVIPENRPPASWPSQGGIEFNNYSTRYRPGLDLVLSNINLQIKAGEKIGVVGRTGAGKSSLTLALFRIIEPAEGFMSIDGLNTSTIGLLDLRKKLSIIPQDAALFEGTVRDNIDPDHTHDDTELWSVLEQACLKDYISSMPGGLDAQLHEGGSNLSIGQRQLISLARALLASSKILILDEATAAVDVETDAMLQTTLRGSTFRNKTIITIAHRINTIIDSDRIIVLSQGGIAEFDTPTQLMRQKGLFYELVRESNSPATSLRA</sequence>
<dbReference type="SUPFAM" id="SSF52540">
    <property type="entry name" value="P-loop containing nucleoside triphosphate hydrolases"/>
    <property type="match status" value="2"/>
</dbReference>
<evidence type="ECO:0000256" key="1">
    <source>
        <dbReference type="ARBA" id="ARBA00004128"/>
    </source>
</evidence>
<accession>A0A9P4GXJ8</accession>
<keyword evidence="6 13" id="KW-0812">Transmembrane</keyword>
<feature type="transmembrane region" description="Helical" evidence="13">
    <location>
        <begin position="43"/>
        <end position="63"/>
    </location>
</feature>
<keyword evidence="7" id="KW-0677">Repeat</keyword>
<dbReference type="CDD" id="cd03244">
    <property type="entry name" value="ABCC_MRP_domain2"/>
    <property type="match status" value="1"/>
</dbReference>
<evidence type="ECO:0000256" key="12">
    <source>
        <dbReference type="ARBA" id="ARBA00023136"/>
    </source>
</evidence>
<feature type="transmembrane region" description="Helical" evidence="13">
    <location>
        <begin position="154"/>
        <end position="174"/>
    </location>
</feature>
<dbReference type="FunFam" id="1.20.1560.10:FF:000001">
    <property type="entry name" value="ATP-binding cassette subfamily C member 1"/>
    <property type="match status" value="1"/>
</dbReference>
<keyword evidence="10" id="KW-1278">Translocase</keyword>
<evidence type="ECO:0000256" key="6">
    <source>
        <dbReference type="ARBA" id="ARBA00022692"/>
    </source>
</evidence>
<evidence type="ECO:0000256" key="5">
    <source>
        <dbReference type="ARBA" id="ARBA00022554"/>
    </source>
</evidence>
<evidence type="ECO:0000256" key="11">
    <source>
        <dbReference type="ARBA" id="ARBA00022989"/>
    </source>
</evidence>
<comment type="caution">
    <text evidence="16">The sequence shown here is derived from an EMBL/GenBank/DDBJ whole genome shotgun (WGS) entry which is preliminary data.</text>
</comment>
<dbReference type="CDD" id="cd18579">
    <property type="entry name" value="ABC_6TM_ABCC_D1"/>
    <property type="match status" value="1"/>
</dbReference>
<evidence type="ECO:0000256" key="3">
    <source>
        <dbReference type="ARBA" id="ARBA00022448"/>
    </source>
</evidence>
<evidence type="ECO:0000256" key="13">
    <source>
        <dbReference type="SAM" id="Phobius"/>
    </source>
</evidence>
<organism evidence="16 17">
    <name type="scientific">Setomelanomma holmii</name>
    <dbReference type="NCBI Taxonomy" id="210430"/>
    <lineage>
        <taxon>Eukaryota</taxon>
        <taxon>Fungi</taxon>
        <taxon>Dikarya</taxon>
        <taxon>Ascomycota</taxon>
        <taxon>Pezizomycotina</taxon>
        <taxon>Dothideomycetes</taxon>
        <taxon>Pleosporomycetidae</taxon>
        <taxon>Pleosporales</taxon>
        <taxon>Pleosporineae</taxon>
        <taxon>Phaeosphaeriaceae</taxon>
        <taxon>Setomelanomma</taxon>
    </lineage>
</organism>
<dbReference type="PROSITE" id="PS00211">
    <property type="entry name" value="ABC_TRANSPORTER_1"/>
    <property type="match status" value="1"/>
</dbReference>
<dbReference type="InterPro" id="IPR027417">
    <property type="entry name" value="P-loop_NTPase"/>
</dbReference>
<evidence type="ECO:0000256" key="9">
    <source>
        <dbReference type="ARBA" id="ARBA00022840"/>
    </source>
</evidence>
<evidence type="ECO:0000259" key="15">
    <source>
        <dbReference type="PROSITE" id="PS50929"/>
    </source>
</evidence>
<dbReference type="InterPro" id="IPR003439">
    <property type="entry name" value="ABC_transporter-like_ATP-bd"/>
</dbReference>
<dbReference type="GO" id="GO:0005524">
    <property type="term" value="F:ATP binding"/>
    <property type="evidence" value="ECO:0007669"/>
    <property type="project" value="UniProtKB-KW"/>
</dbReference>
<dbReference type="InterPro" id="IPR017871">
    <property type="entry name" value="ABC_transporter-like_CS"/>
</dbReference>
<keyword evidence="5" id="KW-0926">Vacuole</keyword>
<keyword evidence="9" id="KW-0067">ATP-binding</keyword>
<dbReference type="Pfam" id="PF00005">
    <property type="entry name" value="ABC_tran"/>
    <property type="match status" value="2"/>
</dbReference>
<dbReference type="Gene3D" id="3.40.50.300">
    <property type="entry name" value="P-loop containing nucleotide triphosphate hydrolases"/>
    <property type="match status" value="2"/>
</dbReference>
<keyword evidence="8" id="KW-0547">Nucleotide-binding</keyword>
<protein>
    <submittedName>
        <fullName evidence="16">Vacuolar metal resistance ABC transporter-like protein</fullName>
    </submittedName>
</protein>
<dbReference type="InterPro" id="IPR011527">
    <property type="entry name" value="ABC1_TM_dom"/>
</dbReference>
<feature type="transmembrane region" description="Helical" evidence="13">
    <location>
        <begin position="509"/>
        <end position="533"/>
    </location>
</feature>
<feature type="transmembrane region" description="Helical" evidence="13">
    <location>
        <begin position="961"/>
        <end position="985"/>
    </location>
</feature>
<evidence type="ECO:0000256" key="4">
    <source>
        <dbReference type="ARBA" id="ARBA00022553"/>
    </source>
</evidence>
<dbReference type="CDD" id="cd18603">
    <property type="entry name" value="ABC_6TM_MRP1_2_3_6_D2_like"/>
    <property type="match status" value="1"/>
</dbReference>
<dbReference type="InterPro" id="IPR044746">
    <property type="entry name" value="ABCC_6TM_D1"/>
</dbReference>
<dbReference type="GO" id="GO:0042592">
    <property type="term" value="P:homeostatic process"/>
    <property type="evidence" value="ECO:0007669"/>
    <property type="project" value="UniProtKB-ARBA"/>
</dbReference>
<dbReference type="InterPro" id="IPR003593">
    <property type="entry name" value="AAA+_ATPase"/>
</dbReference>
<dbReference type="SMART" id="SM00382">
    <property type="entry name" value="AAA"/>
    <property type="match status" value="2"/>
</dbReference>
<dbReference type="Pfam" id="PF24357">
    <property type="entry name" value="TMD0_ABC"/>
    <property type="match status" value="1"/>
</dbReference>
<dbReference type="FunFam" id="3.40.50.300:FF:000565">
    <property type="entry name" value="ABC bile acid transporter"/>
    <property type="match status" value="1"/>
</dbReference>